<dbReference type="Gene3D" id="3.40.50.1820">
    <property type="entry name" value="alpha/beta hydrolase"/>
    <property type="match status" value="1"/>
</dbReference>
<dbReference type="InterPro" id="IPR000073">
    <property type="entry name" value="AB_hydrolase_1"/>
</dbReference>
<dbReference type="PANTHER" id="PTHR43798">
    <property type="entry name" value="MONOACYLGLYCEROL LIPASE"/>
    <property type="match status" value="1"/>
</dbReference>
<dbReference type="SUPFAM" id="SSF53474">
    <property type="entry name" value="alpha/beta-Hydrolases"/>
    <property type="match status" value="1"/>
</dbReference>
<name>A0A7X1NUH0_9DEIO</name>
<reference evidence="2 3" key="1">
    <citation type="submission" date="2019-10" db="EMBL/GenBank/DDBJ databases">
        <title>Deinococcus sp. isolated from soil.</title>
        <authorList>
            <person name="Li Y."/>
            <person name="Wang J."/>
        </authorList>
    </citation>
    <scope>NUCLEOTIDE SEQUENCE [LARGE SCALE GENOMIC DNA]</scope>
    <source>
        <strain evidence="2 3">SDU3-2</strain>
    </source>
</reference>
<dbReference type="EMBL" id="WBSL01000001">
    <property type="protein sequence ID" value="MPY65915.1"/>
    <property type="molecule type" value="Genomic_DNA"/>
</dbReference>
<dbReference type="InterPro" id="IPR029058">
    <property type="entry name" value="AB_hydrolase_fold"/>
</dbReference>
<sequence>MVAGLTRILCLHGGGLDARQWRGLRERLPEFGLLTPDLPGHGTRRGERLTLEGALQTALDVLTGRPAHIVGHSMGGALALELARRHPAQVQSLLVSGTVGPLSPGQARLMAWAARLPLPPGPALGLALRQFRIPEAEQPWVREALAPTLAPAWQADLVRLMVSLAPPEPSLVRTLVLVGALETRPARTGAARLARQLQTAPAWQVPGVGHVWNLEQPDLFAEVVRGWVRGGTLPDRLRPLR</sequence>
<accession>A0A7X1NUH0</accession>
<dbReference type="Pfam" id="PF12697">
    <property type="entry name" value="Abhydrolase_6"/>
    <property type="match status" value="1"/>
</dbReference>
<comment type="caution">
    <text evidence="2">The sequence shown here is derived from an EMBL/GenBank/DDBJ whole genome shotgun (WGS) entry which is preliminary data.</text>
</comment>
<gene>
    <name evidence="2" type="ORF">F8S09_04280</name>
</gene>
<keyword evidence="3" id="KW-1185">Reference proteome</keyword>
<dbReference type="GO" id="GO:0016787">
    <property type="term" value="F:hydrolase activity"/>
    <property type="evidence" value="ECO:0007669"/>
    <property type="project" value="UniProtKB-KW"/>
</dbReference>
<feature type="domain" description="AB hydrolase-1" evidence="1">
    <location>
        <begin position="8"/>
        <end position="223"/>
    </location>
</feature>
<proteinExistence type="predicted"/>
<dbReference type="Proteomes" id="UP000484842">
    <property type="component" value="Unassembled WGS sequence"/>
</dbReference>
<dbReference type="AlphaFoldDB" id="A0A7X1NUH0"/>
<organism evidence="2 3">
    <name type="scientific">Deinococcus terrestris</name>
    <dbReference type="NCBI Taxonomy" id="2651870"/>
    <lineage>
        <taxon>Bacteria</taxon>
        <taxon>Thermotogati</taxon>
        <taxon>Deinococcota</taxon>
        <taxon>Deinococci</taxon>
        <taxon>Deinococcales</taxon>
        <taxon>Deinococcaceae</taxon>
        <taxon>Deinococcus</taxon>
    </lineage>
</organism>
<evidence type="ECO:0000313" key="3">
    <source>
        <dbReference type="Proteomes" id="UP000484842"/>
    </source>
</evidence>
<evidence type="ECO:0000259" key="1">
    <source>
        <dbReference type="Pfam" id="PF12697"/>
    </source>
</evidence>
<evidence type="ECO:0000313" key="2">
    <source>
        <dbReference type="EMBL" id="MPY65915.1"/>
    </source>
</evidence>
<protein>
    <submittedName>
        <fullName evidence="2">Alpha/beta fold hydrolase</fullName>
    </submittedName>
</protein>
<dbReference type="InterPro" id="IPR050266">
    <property type="entry name" value="AB_hydrolase_sf"/>
</dbReference>
<keyword evidence="2" id="KW-0378">Hydrolase</keyword>